<evidence type="ECO:0000313" key="2">
    <source>
        <dbReference type="Proteomes" id="UP000007266"/>
    </source>
</evidence>
<dbReference type="EMBL" id="KQ971334">
    <property type="protein sequence ID" value="KYB28260.1"/>
    <property type="molecule type" value="Genomic_DNA"/>
</dbReference>
<dbReference type="InParanoid" id="A0A139WJW0"/>
<proteinExistence type="predicted"/>
<dbReference type="Proteomes" id="UP000007266">
    <property type="component" value="Linkage group 3"/>
</dbReference>
<dbReference type="AlphaFoldDB" id="A0A139WJW0"/>
<name>A0A139WJW0_TRICA</name>
<reference evidence="1 2" key="2">
    <citation type="journal article" date="2010" name="Nucleic Acids Res.">
        <title>BeetleBase in 2010: revisions to provide comprehensive genomic information for Tribolium castaneum.</title>
        <authorList>
            <person name="Kim H.S."/>
            <person name="Murphy T."/>
            <person name="Xia J."/>
            <person name="Caragea D."/>
            <person name="Park Y."/>
            <person name="Beeman R.W."/>
            <person name="Lorenzen M.D."/>
            <person name="Butcher S."/>
            <person name="Manak J.R."/>
            <person name="Brown S.J."/>
        </authorList>
    </citation>
    <scope>GENOME REANNOTATION</scope>
    <source>
        <strain evidence="1 2">Georgia GA2</strain>
    </source>
</reference>
<organism evidence="1 2">
    <name type="scientific">Tribolium castaneum</name>
    <name type="common">Red flour beetle</name>
    <dbReference type="NCBI Taxonomy" id="7070"/>
    <lineage>
        <taxon>Eukaryota</taxon>
        <taxon>Metazoa</taxon>
        <taxon>Ecdysozoa</taxon>
        <taxon>Arthropoda</taxon>
        <taxon>Hexapoda</taxon>
        <taxon>Insecta</taxon>
        <taxon>Pterygota</taxon>
        <taxon>Neoptera</taxon>
        <taxon>Endopterygota</taxon>
        <taxon>Coleoptera</taxon>
        <taxon>Polyphaga</taxon>
        <taxon>Cucujiformia</taxon>
        <taxon>Tenebrionidae</taxon>
        <taxon>Tenebrionidae incertae sedis</taxon>
        <taxon>Tribolium</taxon>
    </lineage>
</organism>
<evidence type="ECO:0000313" key="1">
    <source>
        <dbReference type="EMBL" id="KYB28260.1"/>
    </source>
</evidence>
<sequence length="40" mass="4762">MSICKNHPSTKLRRGGLLSLQEVRQHINRQRKHNRRVLLS</sequence>
<protein>
    <submittedName>
        <fullName evidence="1">Uncharacterized protein</fullName>
    </submittedName>
</protein>
<keyword evidence="2" id="KW-1185">Reference proteome</keyword>
<reference evidence="1 2" key="1">
    <citation type="journal article" date="2008" name="Nature">
        <title>The genome of the model beetle and pest Tribolium castaneum.</title>
        <authorList>
            <consortium name="Tribolium Genome Sequencing Consortium"/>
            <person name="Richards S."/>
            <person name="Gibbs R.A."/>
            <person name="Weinstock G.M."/>
            <person name="Brown S.J."/>
            <person name="Denell R."/>
            <person name="Beeman R.W."/>
            <person name="Gibbs R."/>
            <person name="Beeman R.W."/>
            <person name="Brown S.J."/>
            <person name="Bucher G."/>
            <person name="Friedrich M."/>
            <person name="Grimmelikhuijzen C.J."/>
            <person name="Klingler M."/>
            <person name="Lorenzen M."/>
            <person name="Richards S."/>
            <person name="Roth S."/>
            <person name="Schroder R."/>
            <person name="Tautz D."/>
            <person name="Zdobnov E.M."/>
            <person name="Muzny D."/>
            <person name="Gibbs R.A."/>
            <person name="Weinstock G.M."/>
            <person name="Attaway T."/>
            <person name="Bell S."/>
            <person name="Buhay C.J."/>
            <person name="Chandrabose M.N."/>
            <person name="Chavez D."/>
            <person name="Clerk-Blankenburg K.P."/>
            <person name="Cree A."/>
            <person name="Dao M."/>
            <person name="Davis C."/>
            <person name="Chacko J."/>
            <person name="Dinh H."/>
            <person name="Dugan-Rocha S."/>
            <person name="Fowler G."/>
            <person name="Garner T.T."/>
            <person name="Garnes J."/>
            <person name="Gnirke A."/>
            <person name="Hawes A."/>
            <person name="Hernandez J."/>
            <person name="Hines S."/>
            <person name="Holder M."/>
            <person name="Hume J."/>
            <person name="Jhangiani S.N."/>
            <person name="Joshi V."/>
            <person name="Khan Z.M."/>
            <person name="Jackson L."/>
            <person name="Kovar C."/>
            <person name="Kowis A."/>
            <person name="Lee S."/>
            <person name="Lewis L.R."/>
            <person name="Margolis J."/>
            <person name="Morgan M."/>
            <person name="Nazareth L.V."/>
            <person name="Nguyen N."/>
            <person name="Okwuonu G."/>
            <person name="Parker D."/>
            <person name="Richards S."/>
            <person name="Ruiz S.J."/>
            <person name="Santibanez J."/>
            <person name="Savard J."/>
            <person name="Scherer S.E."/>
            <person name="Schneider B."/>
            <person name="Sodergren E."/>
            <person name="Tautz D."/>
            <person name="Vattahil S."/>
            <person name="Villasana D."/>
            <person name="White C.S."/>
            <person name="Wright R."/>
            <person name="Park Y."/>
            <person name="Beeman R.W."/>
            <person name="Lord J."/>
            <person name="Oppert B."/>
            <person name="Lorenzen M."/>
            <person name="Brown S."/>
            <person name="Wang L."/>
            <person name="Savard J."/>
            <person name="Tautz D."/>
            <person name="Richards S."/>
            <person name="Weinstock G."/>
            <person name="Gibbs R.A."/>
            <person name="Liu Y."/>
            <person name="Worley K."/>
            <person name="Weinstock G."/>
            <person name="Elsik C.G."/>
            <person name="Reese J.T."/>
            <person name="Elhaik E."/>
            <person name="Landan G."/>
            <person name="Graur D."/>
            <person name="Arensburger P."/>
            <person name="Atkinson P."/>
            <person name="Beeman R.W."/>
            <person name="Beidler J."/>
            <person name="Brown S.J."/>
            <person name="Demuth J.P."/>
            <person name="Drury D.W."/>
            <person name="Du Y.Z."/>
            <person name="Fujiwara H."/>
            <person name="Lorenzen M."/>
            <person name="Maselli V."/>
            <person name="Osanai M."/>
            <person name="Park Y."/>
            <person name="Robertson H.M."/>
            <person name="Tu Z."/>
            <person name="Wang J.J."/>
            <person name="Wang S."/>
            <person name="Richards S."/>
            <person name="Song H."/>
            <person name="Zhang L."/>
            <person name="Sodergren E."/>
            <person name="Werner D."/>
            <person name="Stanke M."/>
            <person name="Morgenstern B."/>
            <person name="Solovyev V."/>
            <person name="Kosarev P."/>
            <person name="Brown G."/>
            <person name="Chen H.C."/>
            <person name="Ermolaeva O."/>
            <person name="Hlavina W."/>
            <person name="Kapustin Y."/>
            <person name="Kiryutin B."/>
            <person name="Kitts P."/>
            <person name="Maglott D."/>
            <person name="Pruitt K."/>
            <person name="Sapojnikov V."/>
            <person name="Souvorov A."/>
            <person name="Mackey A.J."/>
            <person name="Waterhouse R.M."/>
            <person name="Wyder S."/>
            <person name="Zdobnov E.M."/>
            <person name="Zdobnov E.M."/>
            <person name="Wyder S."/>
            <person name="Kriventseva E.V."/>
            <person name="Kadowaki T."/>
            <person name="Bork P."/>
            <person name="Aranda M."/>
            <person name="Bao R."/>
            <person name="Beermann A."/>
            <person name="Berns N."/>
            <person name="Bolognesi R."/>
            <person name="Bonneton F."/>
            <person name="Bopp D."/>
            <person name="Brown S.J."/>
            <person name="Bucher G."/>
            <person name="Butts T."/>
            <person name="Chaumot A."/>
            <person name="Denell R.E."/>
            <person name="Ferrier D.E."/>
            <person name="Friedrich M."/>
            <person name="Gordon C.M."/>
            <person name="Jindra M."/>
            <person name="Klingler M."/>
            <person name="Lan Q."/>
            <person name="Lattorff H.M."/>
            <person name="Laudet V."/>
            <person name="von Levetsow C."/>
            <person name="Liu Z."/>
            <person name="Lutz R."/>
            <person name="Lynch J.A."/>
            <person name="da Fonseca R.N."/>
            <person name="Posnien N."/>
            <person name="Reuter R."/>
            <person name="Roth S."/>
            <person name="Savard J."/>
            <person name="Schinko J.B."/>
            <person name="Schmitt C."/>
            <person name="Schoppmeier M."/>
            <person name="Schroder R."/>
            <person name="Shippy T.D."/>
            <person name="Simonnet F."/>
            <person name="Marques-Souza H."/>
            <person name="Tautz D."/>
            <person name="Tomoyasu Y."/>
            <person name="Trauner J."/>
            <person name="Van der Zee M."/>
            <person name="Vervoort M."/>
            <person name="Wittkopp N."/>
            <person name="Wimmer E.A."/>
            <person name="Yang X."/>
            <person name="Jones A.K."/>
            <person name="Sattelle D.B."/>
            <person name="Ebert P.R."/>
            <person name="Nelson D."/>
            <person name="Scott J.G."/>
            <person name="Beeman R.W."/>
            <person name="Muthukrishnan S."/>
            <person name="Kramer K.J."/>
            <person name="Arakane Y."/>
            <person name="Beeman R.W."/>
            <person name="Zhu Q."/>
            <person name="Hogenkamp D."/>
            <person name="Dixit R."/>
            <person name="Oppert B."/>
            <person name="Jiang H."/>
            <person name="Zou Z."/>
            <person name="Marshall J."/>
            <person name="Elpidina E."/>
            <person name="Vinokurov K."/>
            <person name="Oppert C."/>
            <person name="Zou Z."/>
            <person name="Evans J."/>
            <person name="Lu Z."/>
            <person name="Zhao P."/>
            <person name="Sumathipala N."/>
            <person name="Altincicek B."/>
            <person name="Vilcinskas A."/>
            <person name="Williams M."/>
            <person name="Hultmark D."/>
            <person name="Hetru C."/>
            <person name="Jiang H."/>
            <person name="Grimmelikhuijzen C.J."/>
            <person name="Hauser F."/>
            <person name="Cazzamali G."/>
            <person name="Williamson M."/>
            <person name="Park Y."/>
            <person name="Li B."/>
            <person name="Tanaka Y."/>
            <person name="Predel R."/>
            <person name="Neupert S."/>
            <person name="Schachtner J."/>
            <person name="Verleyen P."/>
            <person name="Raible F."/>
            <person name="Bork P."/>
            <person name="Friedrich M."/>
            <person name="Walden K.K."/>
            <person name="Robertson H.M."/>
            <person name="Angeli S."/>
            <person name="Foret S."/>
            <person name="Bucher G."/>
            <person name="Schuetz S."/>
            <person name="Maleszka R."/>
            <person name="Wimmer E.A."/>
            <person name="Beeman R.W."/>
            <person name="Lorenzen M."/>
            <person name="Tomoyasu Y."/>
            <person name="Miller S.C."/>
            <person name="Grossmann D."/>
            <person name="Bucher G."/>
        </authorList>
    </citation>
    <scope>NUCLEOTIDE SEQUENCE [LARGE SCALE GENOMIC DNA]</scope>
    <source>
        <strain evidence="1 2">Georgia GA2</strain>
    </source>
</reference>
<accession>A0A139WJW0</accession>
<gene>
    <name evidence="1" type="primary">AUGUSTUS-3.0.2_31069</name>
    <name evidence="1" type="ORF">TcasGA2_TC031069</name>
</gene>